<dbReference type="AlphaFoldDB" id="A0A913WZD7"/>
<feature type="compositionally biased region" description="Polar residues" evidence="10">
    <location>
        <begin position="229"/>
        <end position="238"/>
    </location>
</feature>
<keyword evidence="5 9" id="KW-0863">Zinc-finger</keyword>
<sequence>MASIFDYLSPSHNASYSAFTQVPRGTVMTADMSEWTNESTYPTSYTYPEVPAQQPPHHIPGLRPNQSVMVDQYSGSSSLPSSQGVYNLTSNYPCVSNATNPIFAARDFLLRRDHCAIPFGVPQQPAQFHSDVTATLASGVTYQQNYPVLQQAVTAVSAAVMPSVTPLSPGTSTISHPNLALYSNDSRTEHTDHMSTSPSSVHSQTKVESPPRDNLNEKSSNSDDAKVDTTPTRHSPPTVQLLAKNPHGTPIQTVDLKSSSAFLRFMRPVVKQEHICKWINEKKGEPCDEVFGGLLELVKHISVEHVSNASENSLHVCCWLNCDRNGKPFKAKYKLVNHVRVHTGEKPFECPFANCGKLFARSENLKIHKRTHTGEKPFVCEFEGCKRRFANSSDRKKHSHVHTSDKPYVCRINGCEKSYTHPSSLRKHLKAHSKTVDNNNDNTSENVPSKGLGTVHKARTYNWINNAGIFKNTTQHTTVIKTESHS</sequence>
<comment type="similarity">
    <text evidence="2">Belongs to the GLI C2H2-type zinc-finger protein family.</text>
</comment>
<dbReference type="GeneID" id="110235363"/>
<reference evidence="12" key="1">
    <citation type="submission" date="2022-11" db="UniProtKB">
        <authorList>
            <consortium name="EnsemblMetazoa"/>
        </authorList>
    </citation>
    <scope>IDENTIFICATION</scope>
</reference>
<feature type="domain" description="C2H2-type" evidence="11">
    <location>
        <begin position="408"/>
        <end position="437"/>
    </location>
</feature>
<dbReference type="EnsemblMetazoa" id="XM_021040819.2">
    <property type="protein sequence ID" value="XP_020896478.1"/>
    <property type="gene ID" value="LOC110235363"/>
</dbReference>
<dbReference type="Proteomes" id="UP000887567">
    <property type="component" value="Unplaced"/>
</dbReference>
<dbReference type="OrthoDB" id="3437960at2759"/>
<dbReference type="InterPro" id="IPR043359">
    <property type="entry name" value="GLI-like"/>
</dbReference>
<dbReference type="PANTHER" id="PTHR45718:SF8">
    <property type="entry name" value="GLIS FAMILY ZINC FINGER 2"/>
    <property type="match status" value="1"/>
</dbReference>
<dbReference type="InterPro" id="IPR013087">
    <property type="entry name" value="Znf_C2H2_type"/>
</dbReference>
<keyword evidence="8" id="KW-0539">Nucleus</keyword>
<dbReference type="GO" id="GO:0008270">
    <property type="term" value="F:zinc ion binding"/>
    <property type="evidence" value="ECO:0007669"/>
    <property type="project" value="UniProtKB-KW"/>
</dbReference>
<dbReference type="PANTHER" id="PTHR45718">
    <property type="entry name" value="TRANSCRIPTIONAL ACTIVATOR CUBITUS INTERRUPTUS"/>
    <property type="match status" value="1"/>
</dbReference>
<dbReference type="Gene3D" id="3.30.160.60">
    <property type="entry name" value="Classic Zinc Finger"/>
    <property type="match status" value="4"/>
</dbReference>
<evidence type="ECO:0000313" key="12">
    <source>
        <dbReference type="EnsemblMetazoa" id="XP_020896478.1"/>
    </source>
</evidence>
<keyword evidence="6" id="KW-0862">Zinc</keyword>
<evidence type="ECO:0000256" key="3">
    <source>
        <dbReference type="ARBA" id="ARBA00022723"/>
    </source>
</evidence>
<keyword evidence="13" id="KW-1185">Reference proteome</keyword>
<evidence type="ECO:0000256" key="4">
    <source>
        <dbReference type="ARBA" id="ARBA00022737"/>
    </source>
</evidence>
<dbReference type="InterPro" id="IPR056436">
    <property type="entry name" value="Znf-C2H2_ZIC1-5/GLI1-3-like"/>
</dbReference>
<dbReference type="InterPro" id="IPR036236">
    <property type="entry name" value="Znf_C2H2_sf"/>
</dbReference>
<feature type="domain" description="C2H2-type" evidence="11">
    <location>
        <begin position="348"/>
        <end position="377"/>
    </location>
</feature>
<keyword evidence="4" id="KW-0677">Repeat</keyword>
<keyword evidence="7" id="KW-0238">DNA-binding</keyword>
<dbReference type="PROSITE" id="PS00028">
    <property type="entry name" value="ZINC_FINGER_C2H2_1"/>
    <property type="match status" value="3"/>
</dbReference>
<dbReference type="GO" id="GO:0000978">
    <property type="term" value="F:RNA polymerase II cis-regulatory region sequence-specific DNA binding"/>
    <property type="evidence" value="ECO:0007669"/>
    <property type="project" value="TreeGrafter"/>
</dbReference>
<keyword evidence="3" id="KW-0479">Metal-binding</keyword>
<dbReference type="SMART" id="SM00355">
    <property type="entry name" value="ZnF_C2H2"/>
    <property type="match status" value="5"/>
</dbReference>
<feature type="domain" description="C2H2-type" evidence="11">
    <location>
        <begin position="320"/>
        <end position="347"/>
    </location>
</feature>
<dbReference type="Pfam" id="PF18366">
    <property type="entry name" value="zf_ZIC"/>
    <property type="match status" value="1"/>
</dbReference>
<dbReference type="GO" id="GO:0005634">
    <property type="term" value="C:nucleus"/>
    <property type="evidence" value="ECO:0007669"/>
    <property type="project" value="UniProtKB-SubCell"/>
</dbReference>
<accession>A0A913WZD7</accession>
<dbReference type="InterPro" id="IPR041643">
    <property type="entry name" value="Znf_ZIC"/>
</dbReference>
<proteinExistence type="inferred from homology"/>
<dbReference type="FunFam" id="3.30.160.60:FF:000041">
    <property type="entry name" value="Zinc finger protein ZIC 1"/>
    <property type="match status" value="1"/>
</dbReference>
<evidence type="ECO:0000256" key="7">
    <source>
        <dbReference type="ARBA" id="ARBA00023125"/>
    </source>
</evidence>
<dbReference type="RefSeq" id="XP_020896478.1">
    <property type="nucleotide sequence ID" value="XM_021040819.2"/>
</dbReference>
<organism evidence="12 13">
    <name type="scientific">Exaiptasia diaphana</name>
    <name type="common">Tropical sea anemone</name>
    <name type="synonym">Aiptasia pulchella</name>
    <dbReference type="NCBI Taxonomy" id="2652724"/>
    <lineage>
        <taxon>Eukaryota</taxon>
        <taxon>Metazoa</taxon>
        <taxon>Cnidaria</taxon>
        <taxon>Anthozoa</taxon>
        <taxon>Hexacorallia</taxon>
        <taxon>Actiniaria</taxon>
        <taxon>Aiptasiidae</taxon>
        <taxon>Exaiptasia</taxon>
    </lineage>
</organism>
<evidence type="ECO:0000256" key="6">
    <source>
        <dbReference type="ARBA" id="ARBA00022833"/>
    </source>
</evidence>
<evidence type="ECO:0000256" key="1">
    <source>
        <dbReference type="ARBA" id="ARBA00004123"/>
    </source>
</evidence>
<feature type="compositionally biased region" description="Basic and acidic residues" evidence="10">
    <location>
        <begin position="209"/>
        <end position="227"/>
    </location>
</feature>
<dbReference type="Pfam" id="PF23561">
    <property type="entry name" value="zf-C2H2_15"/>
    <property type="match status" value="1"/>
</dbReference>
<feature type="compositionally biased region" description="Polar residues" evidence="10">
    <location>
        <begin position="194"/>
        <end position="207"/>
    </location>
</feature>
<evidence type="ECO:0000259" key="11">
    <source>
        <dbReference type="PROSITE" id="PS50157"/>
    </source>
</evidence>
<comment type="subcellular location">
    <subcellularLocation>
        <location evidence="1">Nucleus</location>
    </subcellularLocation>
</comment>
<evidence type="ECO:0000256" key="9">
    <source>
        <dbReference type="PROSITE-ProRule" id="PRU00042"/>
    </source>
</evidence>
<evidence type="ECO:0000256" key="2">
    <source>
        <dbReference type="ARBA" id="ARBA00010831"/>
    </source>
</evidence>
<feature type="region of interest" description="Disordered" evidence="10">
    <location>
        <begin position="187"/>
        <end position="246"/>
    </location>
</feature>
<protein>
    <recommendedName>
        <fullName evidence="11">C2H2-type domain-containing protein</fullName>
    </recommendedName>
</protein>
<dbReference type="Pfam" id="PF00096">
    <property type="entry name" value="zf-C2H2"/>
    <property type="match status" value="2"/>
</dbReference>
<dbReference type="FunFam" id="3.30.160.60:FF:000031">
    <property type="entry name" value="GLI family zinc finger 3"/>
    <property type="match status" value="1"/>
</dbReference>
<dbReference type="SUPFAM" id="SSF57667">
    <property type="entry name" value="beta-beta-alpha zinc fingers"/>
    <property type="match status" value="2"/>
</dbReference>
<evidence type="ECO:0000256" key="8">
    <source>
        <dbReference type="ARBA" id="ARBA00023242"/>
    </source>
</evidence>
<dbReference type="EnsemblMetazoa" id="XM_021043550.2">
    <property type="protein sequence ID" value="XP_020899209.1"/>
    <property type="gene ID" value="LOC110237930"/>
</dbReference>
<dbReference type="GO" id="GO:0000981">
    <property type="term" value="F:DNA-binding transcription factor activity, RNA polymerase II-specific"/>
    <property type="evidence" value="ECO:0007669"/>
    <property type="project" value="TreeGrafter"/>
</dbReference>
<dbReference type="KEGG" id="epa:110237930"/>
<evidence type="ECO:0000256" key="10">
    <source>
        <dbReference type="SAM" id="MobiDB-lite"/>
    </source>
</evidence>
<evidence type="ECO:0000256" key="5">
    <source>
        <dbReference type="ARBA" id="ARBA00022771"/>
    </source>
</evidence>
<dbReference type="KEGG" id="epa:110235363"/>
<dbReference type="FunFam" id="3.30.160.60:FF:000039">
    <property type="entry name" value="Zinc finger protein ZIC 1"/>
    <property type="match status" value="1"/>
</dbReference>
<feature type="domain" description="C2H2-type" evidence="11">
    <location>
        <begin position="378"/>
        <end position="407"/>
    </location>
</feature>
<name>A0A913WZD7_EXADI</name>
<dbReference type="FunFam" id="3.30.160.60:FF:000035">
    <property type="entry name" value="Zinc finger protein ZIC 1"/>
    <property type="match status" value="1"/>
</dbReference>
<dbReference type="RefSeq" id="XP_020899209.1">
    <property type="nucleotide sequence ID" value="XM_021043550.2"/>
</dbReference>
<dbReference type="PROSITE" id="PS50157">
    <property type="entry name" value="ZINC_FINGER_C2H2_2"/>
    <property type="match status" value="4"/>
</dbReference>
<evidence type="ECO:0000313" key="13">
    <source>
        <dbReference type="Proteomes" id="UP000887567"/>
    </source>
</evidence>
<dbReference type="GeneID" id="110237930"/>